<keyword evidence="1" id="KW-0732">Signal</keyword>
<feature type="chain" id="PRO_5003685456" description="Carboxypeptidase-like regulatory domain-containing protein" evidence="1">
    <location>
        <begin position="23"/>
        <end position="264"/>
    </location>
</feature>
<sequence>MRIKLLLIFILSFCFYATKLEAQNLSGRAVIDGSHTEASEILIENKTQNIRVKTNDSGDFSIPAKAEDLIVFSGSFVETRQFFVTQTALDNPNFTIHLNIENIKLDDLNVNKKLSGDMQKDLATVRKDERKKELYKNLGFDVSIFDLHPEEKKEQISTGLNLNLGALYKNLSGYYRKMKNRQDYDSYIERINYVRDFMGESFFTKILKLPAEEIERFLIFVKNRKPKEFNEFYQSKSMLGFSNLLENEVTLYLDRIKNRDAQNK</sequence>
<evidence type="ECO:0008006" key="4">
    <source>
        <dbReference type="Google" id="ProtNLM"/>
    </source>
</evidence>
<accession>I3ZYK9</accession>
<dbReference type="KEGG" id="orh:Ornrh_0592"/>
<dbReference type="STRING" id="867902.Ornrh_0592"/>
<protein>
    <recommendedName>
        <fullName evidence="4">Carboxypeptidase-like regulatory domain-containing protein</fullName>
    </recommendedName>
</protein>
<evidence type="ECO:0000313" key="2">
    <source>
        <dbReference type="EMBL" id="AFL96793.1"/>
    </source>
</evidence>
<keyword evidence="3" id="KW-1185">Reference proteome</keyword>
<evidence type="ECO:0000256" key="1">
    <source>
        <dbReference type="SAM" id="SignalP"/>
    </source>
</evidence>
<proteinExistence type="predicted"/>
<name>I3ZYK9_ORNRL</name>
<dbReference type="HOGENOM" id="CLU_1000541_0_0_10"/>
<reference evidence="2 3" key="1">
    <citation type="submission" date="2012-06" db="EMBL/GenBank/DDBJ databases">
        <title>The complete genome of Ornithobacterium rhinotracheale DSM 15997.</title>
        <authorList>
            <consortium name="US DOE Joint Genome Institute (JGI-PGF)"/>
            <person name="Lucas S."/>
            <person name="Copeland A."/>
            <person name="Lapidus A."/>
            <person name="Goodwin L."/>
            <person name="Pitluck S."/>
            <person name="Peters L."/>
            <person name="Mikhailova N."/>
            <person name="Teshima H."/>
            <person name="Kyrpides N."/>
            <person name="Mavromatis K."/>
            <person name="Pagani I."/>
            <person name="Ivanova N."/>
            <person name="Ovchinnikova G."/>
            <person name="Zeytun A."/>
            <person name="Detter J.C."/>
            <person name="Han C."/>
            <person name="Land M."/>
            <person name="Hauser L."/>
            <person name="Markowitz V."/>
            <person name="Cheng J.-F."/>
            <person name="Hugenholtz P."/>
            <person name="Woyke T."/>
            <person name="Wu D."/>
            <person name="Lang E."/>
            <person name="Kopitz M."/>
            <person name="Brambilla E."/>
            <person name="Klenk H.-P."/>
            <person name="Eisen J.A."/>
        </authorList>
    </citation>
    <scope>NUCLEOTIDE SEQUENCE [LARGE SCALE GENOMIC DNA]</scope>
    <source>
        <strain evidence="3">ATCC 51463 / DSM 15997 / CCUG 23171 / LMG 9086</strain>
    </source>
</reference>
<organism evidence="2 3">
    <name type="scientific">Ornithobacterium rhinotracheale (strain ATCC 51463 / DSM 15997 / CCUG 23171 / CIP 104009 / LMG 9086)</name>
    <dbReference type="NCBI Taxonomy" id="867902"/>
    <lineage>
        <taxon>Bacteria</taxon>
        <taxon>Pseudomonadati</taxon>
        <taxon>Bacteroidota</taxon>
        <taxon>Flavobacteriia</taxon>
        <taxon>Flavobacteriales</taxon>
        <taxon>Weeksellaceae</taxon>
        <taxon>Ornithobacterium</taxon>
    </lineage>
</organism>
<dbReference type="AlphaFoldDB" id="I3ZYK9"/>
<feature type="signal peptide" evidence="1">
    <location>
        <begin position="1"/>
        <end position="22"/>
    </location>
</feature>
<dbReference type="Proteomes" id="UP000006051">
    <property type="component" value="Chromosome"/>
</dbReference>
<evidence type="ECO:0000313" key="3">
    <source>
        <dbReference type="Proteomes" id="UP000006051"/>
    </source>
</evidence>
<gene>
    <name evidence="2" type="ordered locus">Ornrh_0592</name>
</gene>
<dbReference type="EMBL" id="CP003283">
    <property type="protein sequence ID" value="AFL96793.1"/>
    <property type="molecule type" value="Genomic_DNA"/>
</dbReference>
<dbReference type="RefSeq" id="WP_014790414.1">
    <property type="nucleotide sequence ID" value="NC_018016.1"/>
</dbReference>
<dbReference type="eggNOG" id="ENOG502ZC3R">
    <property type="taxonomic scope" value="Bacteria"/>
</dbReference>
<dbReference type="GeneID" id="71569479"/>